<sequence>MNTVDELLDEITCRVERQTRAVPVRELGDLIATRHNTSEPDYELAEPLFVLMVQGGKRLYVGDAVVEYRAGDCLCVTTSMPLSGHFLGATPERPALAVGLRLTAPKVAELLHHLPDASRLPRVSAAVATFRADTDLLDAIARLLRIADDPVDAAALGPLIEREILWRLVRGPHGVNVAQIGLDGSVLHHIGEAISAVRSSFTEPLSIPELSRISAMSPSTFHRHFRRVTGMSPLQYQKSLQLQEARSLLLSERSATEAAILVGYRSPTQFNREYRRYFGLPPARDVARLRGAQ</sequence>
<evidence type="ECO:0000256" key="1">
    <source>
        <dbReference type="ARBA" id="ARBA00023015"/>
    </source>
</evidence>
<dbReference type="Proteomes" id="UP001595900">
    <property type="component" value="Unassembled WGS sequence"/>
</dbReference>
<feature type="domain" description="HTH araC/xylS-type" evidence="3">
    <location>
        <begin position="191"/>
        <end position="288"/>
    </location>
</feature>
<accession>A0ABV8PZU8</accession>
<organism evidence="4 5">
    <name type="scientific">Gryllotalpicola reticulitermitis</name>
    <dbReference type="NCBI Taxonomy" id="1184153"/>
    <lineage>
        <taxon>Bacteria</taxon>
        <taxon>Bacillati</taxon>
        <taxon>Actinomycetota</taxon>
        <taxon>Actinomycetes</taxon>
        <taxon>Micrococcales</taxon>
        <taxon>Microbacteriaceae</taxon>
        <taxon>Gryllotalpicola</taxon>
    </lineage>
</organism>
<proteinExistence type="predicted"/>
<keyword evidence="5" id="KW-1185">Reference proteome</keyword>
<dbReference type="SUPFAM" id="SSF46689">
    <property type="entry name" value="Homeodomain-like"/>
    <property type="match status" value="2"/>
</dbReference>
<evidence type="ECO:0000313" key="5">
    <source>
        <dbReference type="Proteomes" id="UP001595900"/>
    </source>
</evidence>
<dbReference type="RefSeq" id="WP_390226506.1">
    <property type="nucleotide sequence ID" value="NZ_JBHSCN010000001.1"/>
</dbReference>
<evidence type="ECO:0000313" key="4">
    <source>
        <dbReference type="EMBL" id="MFC4241766.1"/>
    </source>
</evidence>
<dbReference type="Pfam" id="PF06719">
    <property type="entry name" value="AraC_N"/>
    <property type="match status" value="1"/>
</dbReference>
<dbReference type="SMART" id="SM00342">
    <property type="entry name" value="HTH_ARAC"/>
    <property type="match status" value="1"/>
</dbReference>
<keyword evidence="1" id="KW-0805">Transcription regulation</keyword>
<dbReference type="InterPro" id="IPR009594">
    <property type="entry name" value="Tscrpt_reg_HTH_AraC_N"/>
</dbReference>
<evidence type="ECO:0000256" key="2">
    <source>
        <dbReference type="ARBA" id="ARBA00023163"/>
    </source>
</evidence>
<name>A0ABV8PZU8_9MICO</name>
<dbReference type="PROSITE" id="PS01124">
    <property type="entry name" value="HTH_ARAC_FAMILY_2"/>
    <property type="match status" value="1"/>
</dbReference>
<protein>
    <submittedName>
        <fullName evidence="4">AraC family transcriptional regulator N-terminal domain-containing protein</fullName>
    </submittedName>
</protein>
<keyword evidence="2" id="KW-0804">Transcription</keyword>
<dbReference type="PANTHER" id="PTHR43436:SF1">
    <property type="entry name" value="TRANSCRIPTIONAL REGULATORY PROTEIN"/>
    <property type="match status" value="1"/>
</dbReference>
<dbReference type="Gene3D" id="1.10.10.60">
    <property type="entry name" value="Homeodomain-like"/>
    <property type="match status" value="2"/>
</dbReference>
<dbReference type="InterPro" id="IPR018060">
    <property type="entry name" value="HTH_AraC"/>
</dbReference>
<evidence type="ECO:0000259" key="3">
    <source>
        <dbReference type="PROSITE" id="PS01124"/>
    </source>
</evidence>
<dbReference type="InterPro" id="IPR009057">
    <property type="entry name" value="Homeodomain-like_sf"/>
</dbReference>
<dbReference type="Pfam" id="PF12833">
    <property type="entry name" value="HTH_18"/>
    <property type="match status" value="1"/>
</dbReference>
<gene>
    <name evidence="4" type="ORF">ACFOYW_00145</name>
</gene>
<comment type="caution">
    <text evidence="4">The sequence shown here is derived from an EMBL/GenBank/DDBJ whole genome shotgun (WGS) entry which is preliminary data.</text>
</comment>
<dbReference type="PANTHER" id="PTHR43436">
    <property type="entry name" value="ARAC-FAMILY TRANSCRIPTIONAL REGULATOR"/>
    <property type="match status" value="1"/>
</dbReference>
<reference evidence="5" key="1">
    <citation type="journal article" date="2019" name="Int. J. Syst. Evol. Microbiol.">
        <title>The Global Catalogue of Microorganisms (GCM) 10K type strain sequencing project: providing services to taxonomists for standard genome sequencing and annotation.</title>
        <authorList>
            <consortium name="The Broad Institute Genomics Platform"/>
            <consortium name="The Broad Institute Genome Sequencing Center for Infectious Disease"/>
            <person name="Wu L."/>
            <person name="Ma J."/>
        </authorList>
    </citation>
    <scope>NUCLEOTIDE SEQUENCE [LARGE SCALE GENOMIC DNA]</scope>
    <source>
        <strain evidence="5">CGMCC 1.10363</strain>
    </source>
</reference>
<dbReference type="EMBL" id="JBHSCN010000001">
    <property type="protein sequence ID" value="MFC4241766.1"/>
    <property type="molecule type" value="Genomic_DNA"/>
</dbReference>